<organism evidence="1 2">
    <name type="scientific">Xanthomonas axonopodis pv. vasculorum</name>
    <dbReference type="NCBI Taxonomy" id="325777"/>
    <lineage>
        <taxon>Bacteria</taxon>
        <taxon>Pseudomonadati</taxon>
        <taxon>Pseudomonadota</taxon>
        <taxon>Gammaproteobacteria</taxon>
        <taxon>Lysobacterales</taxon>
        <taxon>Lysobacteraceae</taxon>
        <taxon>Xanthomonas</taxon>
    </lineage>
</organism>
<evidence type="ECO:0000313" key="1">
    <source>
        <dbReference type="EMBL" id="KGE53460.1"/>
    </source>
</evidence>
<dbReference type="EMBL" id="JPHD02000021">
    <property type="protein sequence ID" value="KGE53460.1"/>
    <property type="molecule type" value="Genomic_DNA"/>
</dbReference>
<proteinExistence type="predicted"/>
<sequence length="66" mass="6846">MVIGRVLERCEALGNEGCCQGLGAVDLNAAAPGVIGLRDMSGHGRLLDEEMNAGAQDDSDRLAFGE</sequence>
<comment type="caution">
    <text evidence="1">The sequence shown here is derived from an EMBL/GenBank/DDBJ whole genome shotgun (WGS) entry which is preliminary data.</text>
</comment>
<dbReference type="STRING" id="325777.GW15_0201950"/>
<dbReference type="HOGENOM" id="CLU_2830213_0_0_6"/>
<gene>
    <name evidence="1" type="ORF">GW15_0201950</name>
</gene>
<reference evidence="1 2" key="1">
    <citation type="submission" date="2014-09" db="EMBL/GenBank/DDBJ databases">
        <title>A draft genome sequence for Xanthomonas axonopodis pv. vasculorum NCPPB 900.</title>
        <authorList>
            <person name="Harrison J."/>
            <person name="Studholme D.J."/>
        </authorList>
    </citation>
    <scope>NUCLEOTIDE SEQUENCE [LARGE SCALE GENOMIC DNA]</scope>
    <source>
        <strain evidence="1 2">NCPPB 900</strain>
    </source>
</reference>
<evidence type="ECO:0000313" key="2">
    <source>
        <dbReference type="Proteomes" id="UP000028012"/>
    </source>
</evidence>
<protein>
    <submittedName>
        <fullName evidence="1">Uncharacterized protein</fullName>
    </submittedName>
</protein>
<accession>A0A098Q2C3</accession>
<dbReference type="Proteomes" id="UP000028012">
    <property type="component" value="Unassembled WGS sequence"/>
</dbReference>
<name>A0A098Q2C3_9XANT</name>
<dbReference type="AlphaFoldDB" id="A0A098Q2C3"/>